<sequence length="987" mass="106397">MADPPKGASPITHPPPTDRGHPLPRRASPEQSVTLRHHRLARDATMKATGAGPGPEQHSSPRRNSSGESHDANDPKRWFDRSNKNPKQTFDPNNMDVDPPFFQKESGESSNDDSRFPLADKPPSYPYAPGMLGHPSIFRRTTTQSSSADDYRSVIDDLTIENKKLKEELKRYKQFGPDLMRRDKLFEIKVHGLPGRKKRELEATLRDFAAGLEGDSSVGASSQKHKSAKHAKRMQSSRGSMSKHASSSSSHSRPVDSAYASASTGPHSSGVSMSRPSMSSRARSSEQKVEHYLEDIPDGLYPQHLSMTDREKKKIVVKKLEQLFTGKISPYRAASRNQSAPSMEGVQPTSSSNIAIPPSLEASREARMQPQAKKSKSRENMSRENVSGSNNSNGDQSESRGNGNGNGSGSGSGSAEKSGGFNNSPPSADLPEQRPTRPRDLDPDRMQVPADNVDYIRHLGLVPPELLNGTKTDPQDVSMDADGWVYLNLLSNLAQLHILNVPPLLIREAVSEKSTKFQLSPDGRKVRWRGGTDGTKFSSDSGGGDCLTCSSTDDEDGSDKNGQRKRRKVGASGDDLTTSGGSGRPGGAASSRFHYKPLFVHQSSSEETSFDEAGSGSEEQVEDSNMGTLSRWNYSGSGSSPRKRRRVDGAIVYYNGAPFCIDLSGDPAAGETSPTTYMTSTGPQESEESFRPTTVRSLSGSSIPYRPLTDRASKPAMEADPDNVPELTTDESDMSDIDSEFPWCDGLHLPHTKPFGPTLEPSGVGRVFPDDHFAVIVSTRRPRFQVKGNGVNPRPTFYRHASDGTADSVTGLMAAMSTSSPQPPALLKNGTLVVEIEYVTGKIRKFDPVPLPPPATFYPPFTSTSDSEGDSDLDSGEEADGDEEVLTSSAEELISRKANPHNSDNTYPEGMDLTSADEEDEIGPEHRGDSVSPDLNNPGLDELRPSLGVRADGSASGTKSGDLLPTGSSVATAGGEESGYSSSAEDS</sequence>
<feature type="compositionally biased region" description="Basic and acidic residues" evidence="1">
    <location>
        <begin position="431"/>
        <end position="445"/>
    </location>
</feature>
<feature type="region of interest" description="Disordered" evidence="1">
    <location>
        <begin position="212"/>
        <end position="309"/>
    </location>
</feature>
<dbReference type="InParanoid" id="A0A507BE19"/>
<feature type="compositionally biased region" description="Low complexity" evidence="1">
    <location>
        <begin position="971"/>
        <end position="987"/>
    </location>
</feature>
<dbReference type="Pfam" id="PF09421">
    <property type="entry name" value="FRQ"/>
    <property type="match status" value="1"/>
</dbReference>
<protein>
    <recommendedName>
        <fullName evidence="4">Frequency clock protein</fullName>
    </recommendedName>
</protein>
<keyword evidence="3" id="KW-1185">Reference proteome</keyword>
<feature type="compositionally biased region" description="Basic residues" evidence="1">
    <location>
        <begin position="223"/>
        <end position="235"/>
    </location>
</feature>
<feature type="compositionally biased region" description="Polar residues" evidence="1">
    <location>
        <begin position="691"/>
        <end position="702"/>
    </location>
</feature>
<evidence type="ECO:0000313" key="2">
    <source>
        <dbReference type="EMBL" id="TPX18197.1"/>
    </source>
</evidence>
<comment type="caution">
    <text evidence="2">The sequence shown here is derived from an EMBL/GenBank/DDBJ whole genome shotgun (WGS) entry which is preliminary data.</text>
</comment>
<proteinExistence type="predicted"/>
<accession>A0A507BE19</accession>
<feature type="compositionally biased region" description="Acidic residues" evidence="1">
    <location>
        <begin position="867"/>
        <end position="885"/>
    </location>
</feature>
<dbReference type="GO" id="GO:0006355">
    <property type="term" value="P:regulation of DNA-templated transcription"/>
    <property type="evidence" value="ECO:0007669"/>
    <property type="project" value="InterPro"/>
</dbReference>
<dbReference type="GO" id="GO:0007623">
    <property type="term" value="P:circadian rhythm"/>
    <property type="evidence" value="ECO:0007669"/>
    <property type="project" value="InterPro"/>
</dbReference>
<evidence type="ECO:0008006" key="4">
    <source>
        <dbReference type="Google" id="ProtNLM"/>
    </source>
</evidence>
<organism evidence="2 3">
    <name type="scientific">Thyridium curvatum</name>
    <dbReference type="NCBI Taxonomy" id="1093900"/>
    <lineage>
        <taxon>Eukaryota</taxon>
        <taxon>Fungi</taxon>
        <taxon>Dikarya</taxon>
        <taxon>Ascomycota</taxon>
        <taxon>Pezizomycotina</taxon>
        <taxon>Sordariomycetes</taxon>
        <taxon>Sordariomycetidae</taxon>
        <taxon>Thyridiales</taxon>
        <taxon>Thyridiaceae</taxon>
        <taxon>Thyridium</taxon>
    </lineage>
</organism>
<feature type="compositionally biased region" description="Basic and acidic residues" evidence="1">
    <location>
        <begin position="283"/>
        <end position="294"/>
    </location>
</feature>
<feature type="region of interest" description="Disordered" evidence="1">
    <location>
        <begin position="1"/>
        <end position="150"/>
    </location>
</feature>
<gene>
    <name evidence="2" type="ORF">E0L32_002706</name>
</gene>
<dbReference type="RefSeq" id="XP_030999908.1">
    <property type="nucleotide sequence ID" value="XM_031136925.1"/>
</dbReference>
<evidence type="ECO:0000256" key="1">
    <source>
        <dbReference type="SAM" id="MobiDB-lite"/>
    </source>
</evidence>
<reference evidence="2 3" key="1">
    <citation type="submission" date="2019-06" db="EMBL/GenBank/DDBJ databases">
        <title>Draft genome sequence of the filamentous fungus Phialemoniopsis curvata isolated from diesel fuel.</title>
        <authorList>
            <person name="Varaljay V.A."/>
            <person name="Lyon W.J."/>
            <person name="Crouch A.L."/>
            <person name="Drake C.E."/>
            <person name="Hollomon J.M."/>
            <person name="Nadeau L.J."/>
            <person name="Nunn H.S."/>
            <person name="Stevenson B.S."/>
            <person name="Bojanowski C.L."/>
            <person name="Crookes-Goodson W.J."/>
        </authorList>
    </citation>
    <scope>NUCLEOTIDE SEQUENCE [LARGE SCALE GENOMIC DNA]</scope>
    <source>
        <strain evidence="2 3">D216</strain>
    </source>
</reference>
<dbReference type="InterPro" id="IPR018554">
    <property type="entry name" value="FRQ"/>
</dbReference>
<dbReference type="STRING" id="1093900.A0A507BE19"/>
<feature type="compositionally biased region" description="Polar residues" evidence="1">
    <location>
        <begin position="623"/>
        <end position="634"/>
    </location>
</feature>
<evidence type="ECO:0000313" key="3">
    <source>
        <dbReference type="Proteomes" id="UP000319257"/>
    </source>
</evidence>
<dbReference type="OrthoDB" id="2536795at2759"/>
<feature type="compositionally biased region" description="Polar residues" evidence="1">
    <location>
        <begin position="335"/>
        <end position="354"/>
    </location>
</feature>
<feature type="compositionally biased region" description="Low complexity" evidence="1">
    <location>
        <begin position="236"/>
        <end position="257"/>
    </location>
</feature>
<feature type="compositionally biased region" description="Low complexity" evidence="1">
    <location>
        <begin position="268"/>
        <end position="282"/>
    </location>
</feature>
<feature type="region of interest" description="Disordered" evidence="1">
    <location>
        <begin position="849"/>
        <end position="987"/>
    </location>
</feature>
<dbReference type="Proteomes" id="UP000319257">
    <property type="component" value="Unassembled WGS sequence"/>
</dbReference>
<feature type="compositionally biased region" description="Gly residues" evidence="1">
    <location>
        <begin position="402"/>
        <end position="412"/>
    </location>
</feature>
<feature type="region of interest" description="Disordered" evidence="1">
    <location>
        <begin position="322"/>
        <end position="447"/>
    </location>
</feature>
<feature type="compositionally biased region" description="Basic and acidic residues" evidence="1">
    <location>
        <begin position="68"/>
        <end position="83"/>
    </location>
</feature>
<feature type="compositionally biased region" description="Polar residues" evidence="1">
    <location>
        <begin position="672"/>
        <end position="684"/>
    </location>
</feature>
<feature type="compositionally biased region" description="Polar residues" evidence="1">
    <location>
        <begin position="139"/>
        <end position="148"/>
    </location>
</feature>
<feature type="compositionally biased region" description="Low complexity" evidence="1">
    <location>
        <begin position="570"/>
        <end position="579"/>
    </location>
</feature>
<dbReference type="AlphaFoldDB" id="A0A507BE19"/>
<feature type="compositionally biased region" description="Polar residues" evidence="1">
    <location>
        <begin position="383"/>
        <end position="396"/>
    </location>
</feature>
<dbReference type="GeneID" id="41970153"/>
<dbReference type="GO" id="GO:0005737">
    <property type="term" value="C:cytoplasm"/>
    <property type="evidence" value="ECO:0007669"/>
    <property type="project" value="InterPro"/>
</dbReference>
<feature type="region of interest" description="Disordered" evidence="1">
    <location>
        <begin position="666"/>
        <end position="727"/>
    </location>
</feature>
<dbReference type="GO" id="GO:0005634">
    <property type="term" value="C:nucleus"/>
    <property type="evidence" value="ECO:0007669"/>
    <property type="project" value="InterPro"/>
</dbReference>
<dbReference type="EMBL" id="SKBQ01000011">
    <property type="protein sequence ID" value="TPX18197.1"/>
    <property type="molecule type" value="Genomic_DNA"/>
</dbReference>
<name>A0A507BE19_9PEZI</name>
<feature type="region of interest" description="Disordered" evidence="1">
    <location>
        <begin position="521"/>
        <end position="644"/>
    </location>
</feature>